<keyword evidence="6" id="KW-0547">Nucleotide-binding</keyword>
<evidence type="ECO:0000256" key="15">
    <source>
        <dbReference type="ARBA" id="ARBA00023242"/>
    </source>
</evidence>
<dbReference type="RefSeq" id="XP_039135446.1">
    <property type="nucleotide sequence ID" value="XM_039279512.1"/>
</dbReference>
<evidence type="ECO:0000256" key="10">
    <source>
        <dbReference type="ARBA" id="ARBA00022840"/>
    </source>
</evidence>
<keyword evidence="12" id="KW-0411">Iron-sulfur</keyword>
<evidence type="ECO:0000313" key="20">
    <source>
        <dbReference type="RefSeq" id="XP_039135446.1"/>
    </source>
</evidence>
<dbReference type="GO" id="GO:0051539">
    <property type="term" value="F:4 iron, 4 sulfur cluster binding"/>
    <property type="evidence" value="ECO:0007669"/>
    <property type="project" value="UniProtKB-KW"/>
</dbReference>
<dbReference type="PANTHER" id="PTHR11472">
    <property type="entry name" value="DNA REPAIR DEAD HELICASE RAD3/XP-D SUBFAMILY MEMBER"/>
    <property type="match status" value="1"/>
</dbReference>
<gene>
    <name evidence="20" type="primary">LOC120272642</name>
</gene>
<dbReference type="GO" id="GO:0016818">
    <property type="term" value="F:hydrolase activity, acting on acid anhydrides, in phosphorus-containing anhydrides"/>
    <property type="evidence" value="ECO:0007669"/>
    <property type="project" value="InterPro"/>
</dbReference>
<keyword evidence="7" id="KW-0227">DNA damage</keyword>
<keyword evidence="11" id="KW-0408">Iron</keyword>
<keyword evidence="4" id="KW-0004">4Fe-4S</keyword>
<dbReference type="InterPro" id="IPR045028">
    <property type="entry name" value="DinG/Rad3-like"/>
</dbReference>
<dbReference type="InterPro" id="IPR027417">
    <property type="entry name" value="P-loop_NTPase"/>
</dbReference>
<dbReference type="SMART" id="SM00491">
    <property type="entry name" value="HELICc2"/>
    <property type="match status" value="1"/>
</dbReference>
<evidence type="ECO:0000256" key="3">
    <source>
        <dbReference type="ARBA" id="ARBA00008792"/>
    </source>
</evidence>
<evidence type="ECO:0000256" key="17">
    <source>
        <dbReference type="SAM" id="MobiDB-lite"/>
    </source>
</evidence>
<dbReference type="InterPro" id="IPR010614">
    <property type="entry name" value="RAD3-like_helicase_DEAD"/>
</dbReference>
<keyword evidence="13" id="KW-0234">DNA repair</keyword>
<organism evidence="19 20">
    <name type="scientific">Dioscorea cayennensis subsp. rotundata</name>
    <name type="common">White Guinea yam</name>
    <name type="synonym">Dioscorea rotundata</name>
    <dbReference type="NCBI Taxonomy" id="55577"/>
    <lineage>
        <taxon>Eukaryota</taxon>
        <taxon>Viridiplantae</taxon>
        <taxon>Streptophyta</taxon>
        <taxon>Embryophyta</taxon>
        <taxon>Tracheophyta</taxon>
        <taxon>Spermatophyta</taxon>
        <taxon>Magnoliopsida</taxon>
        <taxon>Liliopsida</taxon>
        <taxon>Dioscoreales</taxon>
        <taxon>Dioscoreaceae</taxon>
        <taxon>Dioscorea</taxon>
    </lineage>
</organism>
<dbReference type="GO" id="GO:0005524">
    <property type="term" value="F:ATP binding"/>
    <property type="evidence" value="ECO:0007669"/>
    <property type="project" value="UniProtKB-KW"/>
</dbReference>
<keyword evidence="8" id="KW-0378">Hydrolase</keyword>
<keyword evidence="10" id="KW-0067">ATP-binding</keyword>
<dbReference type="Gene3D" id="3.40.50.300">
    <property type="entry name" value="P-loop containing nucleotide triphosphate hydrolases"/>
    <property type="match status" value="2"/>
</dbReference>
<evidence type="ECO:0000256" key="4">
    <source>
        <dbReference type="ARBA" id="ARBA00022485"/>
    </source>
</evidence>
<dbReference type="GO" id="GO:0003677">
    <property type="term" value="F:DNA binding"/>
    <property type="evidence" value="ECO:0007669"/>
    <property type="project" value="InterPro"/>
</dbReference>
<feature type="region of interest" description="Disordered" evidence="17">
    <location>
        <begin position="818"/>
        <end position="851"/>
    </location>
</feature>
<dbReference type="Pfam" id="PF06733">
    <property type="entry name" value="DEAD_2"/>
    <property type="match status" value="1"/>
</dbReference>
<dbReference type="GO" id="GO:0005634">
    <property type="term" value="C:nucleus"/>
    <property type="evidence" value="ECO:0007669"/>
    <property type="project" value="UniProtKB-SubCell"/>
</dbReference>
<keyword evidence="9" id="KW-0347">Helicase</keyword>
<keyword evidence="14" id="KW-0413">Isomerase</keyword>
<dbReference type="GO" id="GO:0006289">
    <property type="term" value="P:nucleotide-excision repair"/>
    <property type="evidence" value="ECO:0007669"/>
    <property type="project" value="TreeGrafter"/>
</dbReference>
<proteinExistence type="inferred from homology"/>
<protein>
    <recommendedName>
        <fullName evidence="16">DNA 5'-3' helicase FANCJ</fullName>
    </recommendedName>
</protein>
<evidence type="ECO:0000256" key="1">
    <source>
        <dbReference type="ARBA" id="ARBA00001966"/>
    </source>
</evidence>
<evidence type="ECO:0000256" key="8">
    <source>
        <dbReference type="ARBA" id="ARBA00022801"/>
    </source>
</evidence>
<dbReference type="InterPro" id="IPR006555">
    <property type="entry name" value="ATP-dep_Helicase_C"/>
</dbReference>
<dbReference type="Proteomes" id="UP001515500">
    <property type="component" value="Chromosome 11"/>
</dbReference>
<evidence type="ECO:0000256" key="14">
    <source>
        <dbReference type="ARBA" id="ARBA00023235"/>
    </source>
</evidence>
<comment type="similarity">
    <text evidence="3">Belongs to the DEAD box helicase family. DEAH subfamily.</text>
</comment>
<evidence type="ECO:0000256" key="5">
    <source>
        <dbReference type="ARBA" id="ARBA00022723"/>
    </source>
</evidence>
<evidence type="ECO:0000256" key="16">
    <source>
        <dbReference type="ARBA" id="ARBA00082714"/>
    </source>
</evidence>
<dbReference type="GO" id="GO:0046872">
    <property type="term" value="F:metal ion binding"/>
    <property type="evidence" value="ECO:0007669"/>
    <property type="project" value="UniProtKB-KW"/>
</dbReference>
<evidence type="ECO:0000259" key="18">
    <source>
        <dbReference type="PROSITE" id="PS51193"/>
    </source>
</evidence>
<comment type="cofactor">
    <cofactor evidence="1">
        <name>[4Fe-4S] cluster</name>
        <dbReference type="ChEBI" id="CHEBI:49883"/>
    </cofactor>
</comment>
<evidence type="ECO:0000313" key="19">
    <source>
        <dbReference type="Proteomes" id="UP001515500"/>
    </source>
</evidence>
<dbReference type="CDD" id="cd18788">
    <property type="entry name" value="SF2_C_XPD"/>
    <property type="match status" value="1"/>
</dbReference>
<feature type="compositionally biased region" description="Basic residues" evidence="17">
    <location>
        <begin position="616"/>
        <end position="630"/>
    </location>
</feature>
<evidence type="ECO:0000256" key="9">
    <source>
        <dbReference type="ARBA" id="ARBA00022806"/>
    </source>
</evidence>
<dbReference type="GeneID" id="120272642"/>
<dbReference type="SMART" id="SM00488">
    <property type="entry name" value="DEXDc2"/>
    <property type="match status" value="1"/>
</dbReference>
<dbReference type="PANTHER" id="PTHR11472:SF47">
    <property type="entry name" value="FANCONI ANEMIA GROUP J PROTEIN"/>
    <property type="match status" value="1"/>
</dbReference>
<evidence type="ECO:0000256" key="6">
    <source>
        <dbReference type="ARBA" id="ARBA00022741"/>
    </source>
</evidence>
<dbReference type="InterPro" id="IPR006554">
    <property type="entry name" value="Helicase-like_DEXD_c2"/>
</dbReference>
<dbReference type="FunFam" id="3.40.50.300:FF:000731">
    <property type="entry name" value="Fanconi anemia group J protein homolog"/>
    <property type="match status" value="1"/>
</dbReference>
<accession>A0AB40C6P1</accession>
<keyword evidence="15" id="KW-0539">Nucleus</keyword>
<comment type="subcellular location">
    <subcellularLocation>
        <location evidence="2">Nucleus</location>
    </subcellularLocation>
</comment>
<evidence type="ECO:0000256" key="13">
    <source>
        <dbReference type="ARBA" id="ARBA00023204"/>
    </source>
</evidence>
<evidence type="ECO:0000256" key="12">
    <source>
        <dbReference type="ARBA" id="ARBA00023014"/>
    </source>
</evidence>
<feature type="domain" description="Helicase ATP-binding" evidence="18">
    <location>
        <begin position="25"/>
        <end position="334"/>
    </location>
</feature>
<evidence type="ECO:0000256" key="7">
    <source>
        <dbReference type="ARBA" id="ARBA00022763"/>
    </source>
</evidence>
<feature type="region of interest" description="Disordered" evidence="17">
    <location>
        <begin position="616"/>
        <end position="636"/>
    </location>
</feature>
<keyword evidence="5" id="KW-0479">Metal-binding</keyword>
<reference evidence="20" key="1">
    <citation type="submission" date="2025-08" db="UniProtKB">
        <authorList>
            <consortium name="RefSeq"/>
        </authorList>
    </citation>
    <scope>IDENTIFICATION</scope>
</reference>
<dbReference type="SUPFAM" id="SSF52540">
    <property type="entry name" value="P-loop containing nucleoside triphosphate hydrolases"/>
    <property type="match status" value="1"/>
</dbReference>
<feature type="compositionally biased region" description="Polar residues" evidence="17">
    <location>
        <begin position="836"/>
        <end position="847"/>
    </location>
</feature>
<dbReference type="GO" id="GO:0003678">
    <property type="term" value="F:DNA helicase activity"/>
    <property type="evidence" value="ECO:0007669"/>
    <property type="project" value="InterPro"/>
</dbReference>
<dbReference type="InterPro" id="IPR014013">
    <property type="entry name" value="Helic_SF1/SF2_ATP-bd_DinG/Rad3"/>
</dbReference>
<dbReference type="GO" id="GO:1990918">
    <property type="term" value="P:double-strand break repair involved in meiotic recombination"/>
    <property type="evidence" value="ECO:0007669"/>
    <property type="project" value="TreeGrafter"/>
</dbReference>
<name>A0AB40C6P1_DIOCR</name>
<dbReference type="PROSITE" id="PS51193">
    <property type="entry name" value="HELICASE_ATP_BIND_2"/>
    <property type="match status" value="1"/>
</dbReference>
<dbReference type="Pfam" id="PF13307">
    <property type="entry name" value="Helicase_C_2"/>
    <property type="match status" value="1"/>
</dbReference>
<evidence type="ECO:0000256" key="11">
    <source>
        <dbReference type="ARBA" id="ARBA00023004"/>
    </source>
</evidence>
<evidence type="ECO:0000256" key="2">
    <source>
        <dbReference type="ARBA" id="ARBA00004123"/>
    </source>
</evidence>
<sequence>MAEPTTPTSNPNPSPTESPKLYQIGGVPVEFPYKPYGTQLVFMGRVIATLDRARRQGHCHALLESPTGTGKSLSLLCSTLAWQQHQLRRPIPGPSASIPLDPLVNGGGFIPEPDPSGNLEQNPPVPSSKAQKKKMVPTIYYASRTHSQIAQVVRELRKTSYRVPMAVLASRKHYCTNKNVCSGGKGNVDEDCKLLLKDSNAGCLQFKNAHKVKSHPSLQKGGCNEVHDIEDLVKVGRAVKGCSYFAAQTLAEEAQLVFCPYSYVMSPIVRRAMNIDIKGSILILDEAHNIEDMARDSGSVDVEEDVLHSLQTELGQLCTGDTAAVIYQPLYDMVQGIISWINDRKNSLQKHEFEHYSSYWTGDKAIAELQLAGITLQCFPVLQECATKAIKAASDVESDEVHLSGISAITLDALFSSLNYFFSGNGRHALDYQLALQRYVKRDSGNAASGWTCSVSLWCLNPAVVFKEIADFSLSVILTSGTLSPMGSFTSELGVQFESCLEAPHVIDINSQLWAAVISCGPGNYQLNASYKTASAYGFQDALGASLEEICEIVPGGALVFFPSYKLLEKLRIRWCQTGQWHRLNAKKSVFVEPRGSADDFDSVLKGYYDSINGKRRTSGRFKHNPKKGIQHPSANETEQSLANGAAFLAVCRGKVSEGIDFSDDSARVVVIVGIPFPNINDVQVVLKKRYNDTYKSSKNLISGSEWYCHQAFRALNQAAGRCIRHRHDYGAIILLDERFKEERNLTYISKWLRKSIKQYDSFDKSLQGLQAFFENAEKQFGHKQREMLQDECLLSGASIQNFSTSSTNLSNDSAAVKKELKQTKSNQKGKRSLPRSLSTPAKQNHLANKGPKSAFEFVDDLSRQNAQCNIKTETVALAASEKPFNKFKDSAAIENSSLMHPRFLETFCTTSCKKGSDQTMVTEDSTIEYHTSSAGNRNTCKNEILHSTVVETRSQLTDGSSFPLFSNTIFSENLPENASIQETTPERQTCAEVCGTRAESNSVNSHSQKRRKLLDSQLSSCTKMVQLSSLDAESCCQAGNIRSLSRFTNEVTGSPHADNPSKLIFQKSKQSIFSEIHPSTLCLLSDQNTEEMLNICCSICKNSLGIADNNYLVPCSLAMSSKSFVAYILENGPTSICFSQGLLQNHGRTIHVVITDVSSVNQCLFKRCVQGALHDIWSEEDGCVFRILFCPFCVVSTPTCLGLQIMAANSTNIHLLNKVMFYADFLDIQMEESKREALLPDSTTKFSPDSGPVQIEKYAYIPQMHSFGPLQATKSKLKLPKREQVHSENLEIVHVSD</sequence>
<feature type="region of interest" description="Disordered" evidence="17">
    <location>
        <begin position="92"/>
        <end position="133"/>
    </location>
</feature>
<keyword evidence="19" id="KW-1185">Reference proteome</keyword>